<dbReference type="Pfam" id="PF00271">
    <property type="entry name" value="Helicase_C"/>
    <property type="match status" value="1"/>
</dbReference>
<feature type="domain" description="Helicase ATP-binding" evidence="6">
    <location>
        <begin position="2"/>
        <end position="189"/>
    </location>
</feature>
<dbReference type="GO" id="GO:0004386">
    <property type="term" value="F:helicase activity"/>
    <property type="evidence" value="ECO:0007669"/>
    <property type="project" value="UniProtKB-KW"/>
</dbReference>
<dbReference type="Gene3D" id="3.40.50.300">
    <property type="entry name" value="P-loop containing nucleotide triphosphate hydrolases"/>
    <property type="match status" value="2"/>
</dbReference>
<comment type="caution">
    <text evidence="9">The sequence shown here is derived from an EMBL/GenBank/DDBJ whole genome shotgun (WGS) entry which is preliminary data.</text>
</comment>
<dbReference type="InterPro" id="IPR001650">
    <property type="entry name" value="Helicase_C-like"/>
</dbReference>
<evidence type="ECO:0000259" key="7">
    <source>
        <dbReference type="SMART" id="SM00490"/>
    </source>
</evidence>
<dbReference type="AlphaFoldDB" id="A0A4R1G934"/>
<evidence type="ECO:0000259" key="6">
    <source>
        <dbReference type="SMART" id="SM00487"/>
    </source>
</evidence>
<dbReference type="InterPro" id="IPR011545">
    <property type="entry name" value="DEAD/DEAH_box_helicase_dom"/>
</dbReference>
<dbReference type="EMBL" id="SMFU01000013">
    <property type="protein sequence ID" value="TCK03100.1"/>
    <property type="molecule type" value="Genomic_DNA"/>
</dbReference>
<dbReference type="InterPro" id="IPR013689">
    <property type="entry name" value="RNA_helicase_ATP-dep_HrpB_C"/>
</dbReference>
<keyword evidence="10" id="KW-1185">Reference proteome</keyword>
<dbReference type="PANTHER" id="PTHR43519:SF1">
    <property type="entry name" value="ATP-DEPENDENT RNA HELICASE HRPB"/>
    <property type="match status" value="1"/>
</dbReference>
<dbReference type="PANTHER" id="PTHR43519">
    <property type="entry name" value="ATP-DEPENDENT RNA HELICASE HRPB"/>
    <property type="match status" value="1"/>
</dbReference>
<dbReference type="CDD" id="cd17990">
    <property type="entry name" value="DEXHc_HrpB"/>
    <property type="match status" value="1"/>
</dbReference>
<feature type="domain" description="Helicase C-terminal" evidence="7">
    <location>
        <begin position="234"/>
        <end position="334"/>
    </location>
</feature>
<dbReference type="PIRSF" id="PIRSF005496">
    <property type="entry name" value="ATP_hel_hrpB"/>
    <property type="match status" value="1"/>
</dbReference>
<dbReference type="Pfam" id="PF21010">
    <property type="entry name" value="HA2_C"/>
    <property type="match status" value="1"/>
</dbReference>
<keyword evidence="2" id="KW-0378">Hydrolase</keyword>
<evidence type="ECO:0000313" key="10">
    <source>
        <dbReference type="Proteomes" id="UP000294546"/>
    </source>
</evidence>
<dbReference type="InterPro" id="IPR056329">
    <property type="entry name" value="CON_HrpB"/>
</dbReference>
<dbReference type="InterPro" id="IPR010225">
    <property type="entry name" value="HrpB"/>
</dbReference>
<sequence length="841" mass="93346">MDSLPIDSTLPELLAALNSRDEVVLEAPPGAGKTTRVPLALLDQPWLGKQKILMLEPRRLAARAAAEQLARQLGEKPGDTVGYRIRLDTRVGPNTRIEVVTEGILTRMLQSDPGLEGVGLVIFDEFHERSLDADLGLALALQGRELLRDEPPLKLLVMSATLDGEAISTLLNNAPIVRSEGRSFPVDHIYTGRAEPGEWIEPRITRVIEQAVVERSGSLLVFLPGQAEIRRVQEALETSFHERNDLVVAPLYGELSLEQQRRAIEPAPAGQRKIVLATAIAETSLTIEGIDTVVDSGLSRQARFDPASGMTRLHTTRVSSAAATQRAGRAGRLGPGYCYRLWSEGQQEQLAAFTPPEIQQADLAPLVLQLMRWGCMDANELSWLDTPPAGAWQQGLDLLDRLGAIEHLDNGRSRLSDHGEAMARFPAHPRLAHLLLIGARKGLLPQAADIAALLGERDPLRDSSTDLSLRLEWLRGDSKSSKSNAGMRQRLRQLAKQFRQQAQQIDPSQPVSDPDHPRWTGFLLACAYPDRIARNRRSGGNSFRLAANRGAELDPSDRLTRFDWLVVAELTSRSGDASDRIRLAAALEPALFDDHLSELVQSREHVEWNEQEGRLIAEQQRRVGQLVLDSRPLDASSAEARQAALIALVRKRGLSLLPWSDELNAWRQRVAFCHRHAEEQSWPDLSDKALLDTLEEWLGPYLEPVSHINHFARLDLDAILKAQLPWPLPQQLDELAPQRLRVPSGARLGIDYSEEPPVLAVKLQEMFGCTRTPTLGFGVAVKLHLLSPARRPLQVTQDLAGFWQNSYPEVKKEMKGRYPKHPWPDNPLEAVATAKTKKAQG</sequence>
<name>A0A4R1G934_9GAMM</name>
<dbReference type="InterPro" id="IPR049614">
    <property type="entry name" value="HrpB_DEXH"/>
</dbReference>
<dbReference type="GO" id="GO:0016787">
    <property type="term" value="F:hydrolase activity"/>
    <property type="evidence" value="ECO:0007669"/>
    <property type="project" value="UniProtKB-KW"/>
</dbReference>
<dbReference type="GO" id="GO:0005524">
    <property type="term" value="F:ATP binding"/>
    <property type="evidence" value="ECO:0007669"/>
    <property type="project" value="UniProtKB-KW"/>
</dbReference>
<evidence type="ECO:0000256" key="1">
    <source>
        <dbReference type="ARBA" id="ARBA00022741"/>
    </source>
</evidence>
<dbReference type="Proteomes" id="UP000294546">
    <property type="component" value="Unassembled WGS sequence"/>
</dbReference>
<gene>
    <name evidence="9" type="ORF">CLV83_4159</name>
</gene>
<dbReference type="RefSeq" id="WP_132297197.1">
    <property type="nucleotide sequence ID" value="NZ_SMFU01000013.1"/>
</dbReference>
<proteinExistence type="predicted"/>
<accession>A0A4R1G934</accession>
<dbReference type="Gene3D" id="1.20.120.1080">
    <property type="match status" value="1"/>
</dbReference>
<dbReference type="SUPFAM" id="SSF52540">
    <property type="entry name" value="P-loop containing nucleoside triphosphate hydrolases"/>
    <property type="match status" value="1"/>
</dbReference>
<keyword evidence="1" id="KW-0547">Nucleotide-binding</keyword>
<dbReference type="SMART" id="SM00487">
    <property type="entry name" value="DEXDc"/>
    <property type="match status" value="1"/>
</dbReference>
<dbReference type="InterPro" id="IPR007502">
    <property type="entry name" value="Helicase-assoc_dom"/>
</dbReference>
<dbReference type="NCBIfam" id="TIGR01970">
    <property type="entry name" value="DEAH_box_HrpB"/>
    <property type="match status" value="1"/>
</dbReference>
<keyword evidence="3 9" id="KW-0347">Helicase</keyword>
<evidence type="ECO:0000256" key="4">
    <source>
        <dbReference type="ARBA" id="ARBA00022840"/>
    </source>
</evidence>
<evidence type="ECO:0000256" key="3">
    <source>
        <dbReference type="ARBA" id="ARBA00022806"/>
    </source>
</evidence>
<keyword evidence="4" id="KW-0067">ATP-binding</keyword>
<protein>
    <submittedName>
        <fullName evidence="9">ATP-dependent helicase HrpB</fullName>
    </submittedName>
</protein>
<dbReference type="Pfam" id="PF24473">
    <property type="entry name" value="CON_HrpB"/>
    <property type="match status" value="1"/>
</dbReference>
<dbReference type="InterPro" id="IPR014001">
    <property type="entry name" value="Helicase_ATP-bd"/>
</dbReference>
<evidence type="ECO:0000313" key="9">
    <source>
        <dbReference type="EMBL" id="TCK03100.1"/>
    </source>
</evidence>
<dbReference type="OrthoDB" id="9805617at2"/>
<dbReference type="SMART" id="SM00847">
    <property type="entry name" value="HA2"/>
    <property type="match status" value="1"/>
</dbReference>
<feature type="region of interest" description="Disordered" evidence="5">
    <location>
        <begin position="815"/>
        <end position="841"/>
    </location>
</feature>
<evidence type="ECO:0000259" key="8">
    <source>
        <dbReference type="SMART" id="SM00847"/>
    </source>
</evidence>
<evidence type="ECO:0000256" key="2">
    <source>
        <dbReference type="ARBA" id="ARBA00022801"/>
    </source>
</evidence>
<dbReference type="SMART" id="SM00490">
    <property type="entry name" value="HELICc"/>
    <property type="match status" value="1"/>
</dbReference>
<dbReference type="InterPro" id="IPR027417">
    <property type="entry name" value="P-loop_NTPase"/>
</dbReference>
<dbReference type="GO" id="GO:0003676">
    <property type="term" value="F:nucleic acid binding"/>
    <property type="evidence" value="ECO:0007669"/>
    <property type="project" value="InterPro"/>
</dbReference>
<reference evidence="9 10" key="1">
    <citation type="submission" date="2019-03" db="EMBL/GenBank/DDBJ databases">
        <title>Genomic Encyclopedia of Archaeal and Bacterial Type Strains, Phase II (KMG-II): from individual species to whole genera.</title>
        <authorList>
            <person name="Goeker M."/>
        </authorList>
    </citation>
    <scope>NUCLEOTIDE SEQUENCE [LARGE SCALE GENOMIC DNA]</scope>
    <source>
        <strain evidence="9 10">DSM 27697</strain>
    </source>
</reference>
<organism evidence="9 10">
    <name type="scientific">Marinobacterium mangrovicola</name>
    <dbReference type="NCBI Taxonomy" id="1476959"/>
    <lineage>
        <taxon>Bacteria</taxon>
        <taxon>Pseudomonadati</taxon>
        <taxon>Pseudomonadota</taxon>
        <taxon>Gammaproteobacteria</taxon>
        <taxon>Oceanospirillales</taxon>
        <taxon>Oceanospirillaceae</taxon>
        <taxon>Marinobacterium</taxon>
    </lineage>
</organism>
<evidence type="ECO:0000256" key="5">
    <source>
        <dbReference type="SAM" id="MobiDB-lite"/>
    </source>
</evidence>
<feature type="domain" description="Helicase-associated" evidence="8">
    <location>
        <begin position="394"/>
        <end position="491"/>
    </location>
</feature>
<dbReference type="FunFam" id="3.40.50.300:FF:002125">
    <property type="entry name" value="ATP-dependent helicase HrpB"/>
    <property type="match status" value="1"/>
</dbReference>
<dbReference type="Pfam" id="PF00270">
    <property type="entry name" value="DEAD"/>
    <property type="match status" value="1"/>
</dbReference>
<dbReference type="Pfam" id="PF08482">
    <property type="entry name" value="HrpB_C"/>
    <property type="match status" value="1"/>
</dbReference>
<dbReference type="CDD" id="cd18791">
    <property type="entry name" value="SF2_C_RHA"/>
    <property type="match status" value="1"/>
</dbReference>